<name>A0A6V8G535_CAMJU</name>
<gene>
    <name evidence="2" type="ORF">GFF90_04265</name>
</gene>
<comment type="caution">
    <text evidence="2">The sequence shown here is derived from an EMBL/GenBank/DDBJ whole genome shotgun (WGS) entry which is preliminary data.</text>
</comment>
<sequence length="88" mass="10338">MKKNTNQQLEQLKELNQGELNQEIEDLTKRALAIHRSIQRVKHERSILKQDIKDYQSEFNEIMEKIAFLKEPNLFNQKGSDDVSPTAL</sequence>
<evidence type="ECO:0008006" key="4">
    <source>
        <dbReference type="Google" id="ProtNLM"/>
    </source>
</evidence>
<dbReference type="Proteomes" id="UP000482054">
    <property type="component" value="Unassembled WGS sequence"/>
</dbReference>
<accession>A0A6V8G535</accession>
<dbReference type="AlphaFoldDB" id="A0A6V8G535"/>
<keyword evidence="1" id="KW-0175">Coiled coil</keyword>
<evidence type="ECO:0000313" key="3">
    <source>
        <dbReference type="Proteomes" id="UP000482054"/>
    </source>
</evidence>
<proteinExistence type="predicted"/>
<evidence type="ECO:0000313" key="2">
    <source>
        <dbReference type="EMBL" id="EDJ6168809.1"/>
    </source>
</evidence>
<feature type="coiled-coil region" evidence="1">
    <location>
        <begin position="2"/>
        <end position="65"/>
    </location>
</feature>
<dbReference type="EMBL" id="AAMOXJ010000005">
    <property type="protein sequence ID" value="EDJ6168809.1"/>
    <property type="molecule type" value="Genomic_DNA"/>
</dbReference>
<protein>
    <recommendedName>
        <fullName evidence="4">Emm-like protein</fullName>
    </recommendedName>
</protein>
<organism evidence="2 3">
    <name type="scientific">Campylobacter jejuni</name>
    <dbReference type="NCBI Taxonomy" id="197"/>
    <lineage>
        <taxon>Bacteria</taxon>
        <taxon>Pseudomonadati</taxon>
        <taxon>Campylobacterota</taxon>
        <taxon>Epsilonproteobacteria</taxon>
        <taxon>Campylobacterales</taxon>
        <taxon>Campylobacteraceae</taxon>
        <taxon>Campylobacter</taxon>
    </lineage>
</organism>
<evidence type="ECO:0000256" key="1">
    <source>
        <dbReference type="SAM" id="Coils"/>
    </source>
</evidence>
<reference evidence="2 3" key="1">
    <citation type="submission" date="2019-10" db="EMBL/GenBank/DDBJ databases">
        <authorList>
            <consortium name="PulseNet: The National Subtyping Network for Foodborne Disease Surveillance"/>
            <person name="Tarr C.L."/>
            <person name="Trees E."/>
            <person name="Katz L.S."/>
            <person name="Carleton-Romer H.A."/>
            <person name="Stroika S."/>
            <person name="Kucerova Z."/>
            <person name="Roache K.F."/>
            <person name="Sabol A.L."/>
            <person name="Besser J."/>
            <person name="Gerner-Smidt P."/>
        </authorList>
    </citation>
    <scope>NUCLEOTIDE SEQUENCE [LARGE SCALE GENOMIC DNA]</scope>
    <source>
        <strain evidence="2 3">PNUSAC012955</strain>
    </source>
</reference>